<dbReference type="InterPro" id="IPR037231">
    <property type="entry name" value="NAP-like_sf"/>
</dbReference>
<evidence type="ECO:0000313" key="3">
    <source>
        <dbReference type="EMBL" id="RUS73222.1"/>
    </source>
</evidence>
<dbReference type="AlphaFoldDB" id="A0A433SVB4"/>
<sequence>MNRIKVVKTGLLALGTGSFIYFHHTRKNRSRVLALQKDETEQTAAKDTPVTVVTLDNGNGQLSLRLRQVQVMFRHGARTPIYTMPNVSEVDYEPEFLNRDHQESIFPYEKISCVDGSQLEWSDYEKSLSKRFLRGGTTAGTLTGVGREQTYLLGRRMRESYRRALGISSFDPRDIRILSSNVRRTVESAQGVVAGFYGKDELVDYAKRFRPVQIEISDPDYNILIPNTHGCQVLKKNNHSAMVHPDFLPGFKEQRLEVEAYILKSRQQALEMVTHIQSKLDSALQSERTRTPRLELNKHRQPYLRDPRAQPLFEERGRAIANIDRFWANVLNRDPTLRDIITEPDMHALVYLRDLEVEKFKGTLTEGYRIHFYFDKNPYFHDRHLCKEVFTRVSSTAPPSRQTRINWKPGRSLFPVDLKDDSPEKADVKNKTEPAPRSFFQWFVDPTFPESDPVGTAITGEVWRQPLAHAQSTPKVSDHWDKHLHFVFGRDDTTARVVSRARFSDL</sequence>
<dbReference type="Pfam" id="PF00328">
    <property type="entry name" value="His_Phos_2"/>
    <property type="match status" value="1"/>
</dbReference>
<dbReference type="SUPFAM" id="SSF53254">
    <property type="entry name" value="Phosphoglycerate mutase-like"/>
    <property type="match status" value="1"/>
</dbReference>
<accession>A0A433SVB4</accession>
<dbReference type="InterPro" id="IPR000560">
    <property type="entry name" value="His_Pase_clade-2"/>
</dbReference>
<dbReference type="InterPro" id="IPR029033">
    <property type="entry name" value="His_PPase_superfam"/>
</dbReference>
<dbReference type="PANTHER" id="PTHR11875">
    <property type="entry name" value="TESTIS-SPECIFIC Y-ENCODED PROTEIN"/>
    <property type="match status" value="1"/>
</dbReference>
<organism evidence="3 4">
    <name type="scientific">Elysia chlorotica</name>
    <name type="common">Eastern emerald elysia</name>
    <name type="synonym">Sea slug</name>
    <dbReference type="NCBI Taxonomy" id="188477"/>
    <lineage>
        <taxon>Eukaryota</taxon>
        <taxon>Metazoa</taxon>
        <taxon>Spiralia</taxon>
        <taxon>Lophotrochozoa</taxon>
        <taxon>Mollusca</taxon>
        <taxon>Gastropoda</taxon>
        <taxon>Heterobranchia</taxon>
        <taxon>Euthyneura</taxon>
        <taxon>Panpulmonata</taxon>
        <taxon>Sacoglossa</taxon>
        <taxon>Placobranchoidea</taxon>
        <taxon>Plakobranchidae</taxon>
        <taxon>Elysia</taxon>
    </lineage>
</organism>
<dbReference type="STRING" id="188477.A0A433SVB4"/>
<dbReference type="SUPFAM" id="SSF143113">
    <property type="entry name" value="NAP-like"/>
    <property type="match status" value="1"/>
</dbReference>
<dbReference type="GO" id="GO:0005634">
    <property type="term" value="C:nucleus"/>
    <property type="evidence" value="ECO:0007669"/>
    <property type="project" value="InterPro"/>
</dbReference>
<comment type="similarity">
    <text evidence="1 2">Belongs to the nucleosome assembly protein (NAP) family.</text>
</comment>
<dbReference type="InterPro" id="IPR002164">
    <property type="entry name" value="NAP_family"/>
</dbReference>
<evidence type="ECO:0000313" key="4">
    <source>
        <dbReference type="Proteomes" id="UP000271974"/>
    </source>
</evidence>
<comment type="caution">
    <text evidence="3">The sequence shown here is derived from an EMBL/GenBank/DDBJ whole genome shotgun (WGS) entry which is preliminary data.</text>
</comment>
<dbReference type="Proteomes" id="UP000271974">
    <property type="component" value="Unassembled WGS sequence"/>
</dbReference>
<keyword evidence="4" id="KW-1185">Reference proteome</keyword>
<dbReference type="CDD" id="cd07061">
    <property type="entry name" value="HP_HAP_like"/>
    <property type="match status" value="1"/>
</dbReference>
<name>A0A433SVB4_ELYCH</name>
<dbReference type="Gene3D" id="3.30.1120.90">
    <property type="entry name" value="Nucleosome assembly protein"/>
    <property type="match status" value="1"/>
</dbReference>
<protein>
    <submittedName>
        <fullName evidence="3">Uncharacterized protein</fullName>
    </submittedName>
</protein>
<proteinExistence type="inferred from homology"/>
<evidence type="ECO:0000256" key="1">
    <source>
        <dbReference type="ARBA" id="ARBA00009947"/>
    </source>
</evidence>
<dbReference type="EMBL" id="RQTK01000964">
    <property type="protein sequence ID" value="RUS73222.1"/>
    <property type="molecule type" value="Genomic_DNA"/>
</dbReference>
<dbReference type="PROSITE" id="PS00616">
    <property type="entry name" value="HIS_ACID_PHOSPHAT_1"/>
    <property type="match status" value="1"/>
</dbReference>
<dbReference type="GO" id="GO:0006334">
    <property type="term" value="P:nucleosome assembly"/>
    <property type="evidence" value="ECO:0007669"/>
    <property type="project" value="InterPro"/>
</dbReference>
<gene>
    <name evidence="3" type="ORF">EGW08_019023</name>
</gene>
<dbReference type="InterPro" id="IPR033379">
    <property type="entry name" value="Acid_Pase_AS"/>
</dbReference>
<dbReference type="OrthoDB" id="10257284at2759"/>
<dbReference type="Gene3D" id="3.40.50.1240">
    <property type="entry name" value="Phosphoglycerate mutase-like"/>
    <property type="match status" value="1"/>
</dbReference>
<dbReference type="Pfam" id="PF00956">
    <property type="entry name" value="NAP"/>
    <property type="match status" value="1"/>
</dbReference>
<evidence type="ECO:0000256" key="2">
    <source>
        <dbReference type="RuleBase" id="RU003876"/>
    </source>
</evidence>
<reference evidence="3 4" key="1">
    <citation type="submission" date="2019-01" db="EMBL/GenBank/DDBJ databases">
        <title>A draft genome assembly of the solar-powered sea slug Elysia chlorotica.</title>
        <authorList>
            <person name="Cai H."/>
            <person name="Li Q."/>
            <person name="Fang X."/>
            <person name="Li J."/>
            <person name="Curtis N.E."/>
            <person name="Altenburger A."/>
            <person name="Shibata T."/>
            <person name="Feng M."/>
            <person name="Maeda T."/>
            <person name="Schwartz J.A."/>
            <person name="Shigenobu S."/>
            <person name="Lundholm N."/>
            <person name="Nishiyama T."/>
            <person name="Yang H."/>
            <person name="Hasebe M."/>
            <person name="Li S."/>
            <person name="Pierce S.K."/>
            <person name="Wang J."/>
        </authorList>
    </citation>
    <scope>NUCLEOTIDE SEQUENCE [LARGE SCALE GENOMIC DNA]</scope>
    <source>
        <strain evidence="3">EC2010</strain>
        <tissue evidence="3">Whole organism of an adult</tissue>
    </source>
</reference>